<evidence type="ECO:0000256" key="12">
    <source>
        <dbReference type="ARBA" id="ARBA00031101"/>
    </source>
</evidence>
<comment type="similarity">
    <text evidence="4">Belongs to the DHNA family.</text>
</comment>
<dbReference type="SUPFAM" id="SSF55620">
    <property type="entry name" value="Tetrahydrobiopterin biosynthesis enzymes-like"/>
    <property type="match status" value="1"/>
</dbReference>
<dbReference type="InterPro" id="IPR006156">
    <property type="entry name" value="Dihydroneopterin_aldolase"/>
</dbReference>
<evidence type="ECO:0000256" key="7">
    <source>
        <dbReference type="ARBA" id="ARBA00018285"/>
    </source>
</evidence>
<dbReference type="EMBL" id="CP053073">
    <property type="protein sequence ID" value="QJR16603.1"/>
    <property type="molecule type" value="Genomic_DNA"/>
</dbReference>
<dbReference type="GO" id="GO:0004150">
    <property type="term" value="F:dihydroneopterin aldolase activity"/>
    <property type="evidence" value="ECO:0007669"/>
    <property type="project" value="UniProtKB-EC"/>
</dbReference>
<gene>
    <name evidence="16" type="primary">folB</name>
    <name evidence="16" type="ORF">DSM104440_03438</name>
</gene>
<dbReference type="PANTHER" id="PTHR42844:SF1">
    <property type="entry name" value="DIHYDRONEOPTERIN ALDOLASE 1-RELATED"/>
    <property type="match status" value="1"/>
</dbReference>
<dbReference type="GO" id="GO:0046656">
    <property type="term" value="P:folic acid biosynthetic process"/>
    <property type="evidence" value="ECO:0007669"/>
    <property type="project" value="UniProtKB-KW"/>
</dbReference>
<evidence type="ECO:0000313" key="17">
    <source>
        <dbReference type="Proteomes" id="UP000503096"/>
    </source>
</evidence>
<comment type="catalytic activity">
    <reaction evidence="2">
        <text>7,8-dihydroneopterin = 6-hydroxymethyl-7,8-dihydropterin + glycolaldehyde</text>
        <dbReference type="Rhea" id="RHEA:10540"/>
        <dbReference type="ChEBI" id="CHEBI:17001"/>
        <dbReference type="ChEBI" id="CHEBI:17071"/>
        <dbReference type="ChEBI" id="CHEBI:44841"/>
        <dbReference type="EC" id="4.1.2.25"/>
    </reaction>
</comment>
<dbReference type="GO" id="GO:0016853">
    <property type="term" value="F:isomerase activity"/>
    <property type="evidence" value="ECO:0007669"/>
    <property type="project" value="UniProtKB-KW"/>
</dbReference>
<evidence type="ECO:0000256" key="8">
    <source>
        <dbReference type="ARBA" id="ARBA00022909"/>
    </source>
</evidence>
<dbReference type="InterPro" id="IPR006157">
    <property type="entry name" value="FolB_dom"/>
</dbReference>
<comment type="catalytic activity">
    <reaction evidence="1">
        <text>7,8-dihydroneopterin = 7,8-dihydromonapterin</text>
        <dbReference type="Rhea" id="RHEA:45328"/>
        <dbReference type="ChEBI" id="CHEBI:17001"/>
        <dbReference type="ChEBI" id="CHEBI:71175"/>
        <dbReference type="EC" id="5.1.99.8"/>
    </reaction>
</comment>
<dbReference type="Gene3D" id="3.30.1130.10">
    <property type="match status" value="1"/>
</dbReference>
<evidence type="ECO:0000256" key="3">
    <source>
        <dbReference type="ARBA" id="ARBA00005013"/>
    </source>
</evidence>
<keyword evidence="8" id="KW-0289">Folate biosynthesis</keyword>
<dbReference type="InParanoid" id="A0A6M4HDL9"/>
<evidence type="ECO:0000256" key="1">
    <source>
        <dbReference type="ARBA" id="ARBA00000693"/>
    </source>
</evidence>
<dbReference type="SMART" id="SM00905">
    <property type="entry name" value="FolB"/>
    <property type="match status" value="1"/>
</dbReference>
<evidence type="ECO:0000256" key="9">
    <source>
        <dbReference type="ARBA" id="ARBA00023235"/>
    </source>
</evidence>
<feature type="domain" description="Dihydroneopterin aldolase/epimerase" evidence="15">
    <location>
        <begin position="4"/>
        <end position="114"/>
    </location>
</feature>
<evidence type="ECO:0000256" key="10">
    <source>
        <dbReference type="ARBA" id="ARBA00023239"/>
    </source>
</evidence>
<accession>A0A6M4HDL9</accession>
<keyword evidence="10 16" id="KW-0456">Lyase</keyword>
<dbReference type="InterPro" id="IPR043133">
    <property type="entry name" value="GTP-CH-I_C/QueF"/>
</dbReference>
<dbReference type="EC" id="5.1.99.8" evidence="5"/>
<keyword evidence="17" id="KW-1185">Reference proteome</keyword>
<reference evidence="16 17" key="1">
    <citation type="submission" date="2020-04" db="EMBL/GenBank/DDBJ databases">
        <title>Usitatibacter rugosus gen. nov., sp. nov. and Usitatibacter palustris sp. nov., novel members of Usitatibacteraceae fam. nov. within the order Nitrosomonadales isolated from soil.</title>
        <authorList>
            <person name="Huber K.J."/>
            <person name="Neumann-Schaal M."/>
            <person name="Geppert A."/>
            <person name="Luckner M."/>
            <person name="Wanner G."/>
            <person name="Overmann J."/>
        </authorList>
    </citation>
    <scope>NUCLEOTIDE SEQUENCE [LARGE SCALE GENOMIC DNA]</scope>
    <source>
        <strain evidence="16 17">Swamp67</strain>
    </source>
</reference>
<evidence type="ECO:0000259" key="15">
    <source>
        <dbReference type="SMART" id="SM00905"/>
    </source>
</evidence>
<evidence type="ECO:0000256" key="14">
    <source>
        <dbReference type="ARBA" id="ARBA00032903"/>
    </source>
</evidence>
<name>A0A6M4HDL9_9PROT</name>
<evidence type="ECO:0000256" key="5">
    <source>
        <dbReference type="ARBA" id="ARBA00012234"/>
    </source>
</evidence>
<evidence type="ECO:0000256" key="11">
    <source>
        <dbReference type="ARBA" id="ARBA00029947"/>
    </source>
</evidence>
<dbReference type="GO" id="GO:0005737">
    <property type="term" value="C:cytoplasm"/>
    <property type="evidence" value="ECO:0007669"/>
    <property type="project" value="TreeGrafter"/>
</dbReference>
<dbReference type="RefSeq" id="WP_171164844.1">
    <property type="nucleotide sequence ID" value="NZ_CP053073.1"/>
</dbReference>
<dbReference type="NCBIfam" id="TIGR00526">
    <property type="entry name" value="folB_dom"/>
    <property type="match status" value="1"/>
</dbReference>
<sequence length="116" mass="13187">MDTIFIREFRVAAWVGIYEWEIQRAQTLELDIEIGIPGAKVGQSDDIGDTVHYGQVVERITKELADKRFNLLEALAEHLCAIITGEFRAPWVKLSVAKLGHIRDVRKVGVTIERSR</sequence>
<dbReference type="AlphaFoldDB" id="A0A6M4HDL9"/>
<keyword evidence="9" id="KW-0413">Isomerase</keyword>
<evidence type="ECO:0000313" key="16">
    <source>
        <dbReference type="EMBL" id="QJR16603.1"/>
    </source>
</evidence>
<protein>
    <recommendedName>
        <fullName evidence="7">Dihydroneopterin aldolase</fullName>
        <ecNumber evidence="6">4.1.2.25</ecNumber>
        <ecNumber evidence="5">5.1.99.8</ecNumber>
    </recommendedName>
    <alternativeName>
        <fullName evidence="12">7,8-dihydroneopterin 2'-epimerase</fullName>
    </alternativeName>
    <alternativeName>
        <fullName evidence="14">7,8-dihydroneopterin aldolase</fullName>
    </alternativeName>
    <alternativeName>
        <fullName evidence="11">7,8-dihydroneopterin epimerase</fullName>
    </alternativeName>
    <alternativeName>
        <fullName evidence="13">Dihydroneopterin epimerase</fullName>
    </alternativeName>
</protein>
<proteinExistence type="inferred from homology"/>
<evidence type="ECO:0000256" key="6">
    <source>
        <dbReference type="ARBA" id="ARBA00013043"/>
    </source>
</evidence>
<evidence type="ECO:0000256" key="4">
    <source>
        <dbReference type="ARBA" id="ARBA00005708"/>
    </source>
</evidence>
<dbReference type="FunFam" id="3.30.1130.10:FF:000002">
    <property type="entry name" value="7,8-dihydroneopterin aldolase"/>
    <property type="match status" value="1"/>
</dbReference>
<dbReference type="EC" id="4.1.2.25" evidence="6"/>
<dbReference type="KEGG" id="upl:DSM104440_03438"/>
<organism evidence="16 17">
    <name type="scientific">Usitatibacter palustris</name>
    <dbReference type="NCBI Taxonomy" id="2732487"/>
    <lineage>
        <taxon>Bacteria</taxon>
        <taxon>Pseudomonadati</taxon>
        <taxon>Pseudomonadota</taxon>
        <taxon>Betaproteobacteria</taxon>
        <taxon>Nitrosomonadales</taxon>
        <taxon>Usitatibacteraceae</taxon>
        <taxon>Usitatibacter</taxon>
    </lineage>
</organism>
<evidence type="ECO:0000256" key="13">
    <source>
        <dbReference type="ARBA" id="ARBA00032109"/>
    </source>
</evidence>
<evidence type="ECO:0000256" key="2">
    <source>
        <dbReference type="ARBA" id="ARBA00001353"/>
    </source>
</evidence>
<dbReference type="Proteomes" id="UP000503096">
    <property type="component" value="Chromosome"/>
</dbReference>
<comment type="pathway">
    <text evidence="3">Cofactor biosynthesis; tetrahydrofolate biosynthesis; 2-amino-4-hydroxy-6-hydroxymethyl-7,8-dihydropteridine diphosphate from 7,8-dihydroneopterin triphosphate: step 3/4.</text>
</comment>
<dbReference type="FunCoup" id="A0A6M4HDL9">
    <property type="interactions" value="384"/>
</dbReference>
<dbReference type="Pfam" id="PF02152">
    <property type="entry name" value="FolB"/>
    <property type="match status" value="1"/>
</dbReference>
<dbReference type="PANTHER" id="PTHR42844">
    <property type="entry name" value="DIHYDRONEOPTERIN ALDOLASE 1-RELATED"/>
    <property type="match status" value="1"/>
</dbReference>